<accession>A0AA38PK72</accession>
<keyword evidence="3" id="KW-1185">Reference proteome</keyword>
<dbReference type="AlphaFoldDB" id="A0AA38PK72"/>
<sequence length="278" mass="32316">MQQSSQNLKKQPEVKLGQLHFSNEEAGKQALVEAQAHASYWQSDLNLNRMANWKYLLDVLAFLYAKYDAVDDQTFERWGEYRPRCLLLDVDLESNSIALILHHDRPTVTAENGRPTSKVSLRIGDKWFMSPERKAEDISILDDPLFFALGSIKESYIHSHLNFDALRESAAKHTKFLDDESEWLSVLEEKYKAIEEQSGKAWGDYFGEWLYTDGIVGYLLEKNAVNFSRSNWIKTRNRNIDIYVNILCDFYGIDKKKKRKGPQRDASRKTLPSKKQRV</sequence>
<gene>
    <name evidence="2" type="ORF">F5878DRAFT_637369</name>
</gene>
<reference evidence="2" key="1">
    <citation type="submission" date="2022-08" db="EMBL/GenBank/DDBJ databases">
        <authorList>
            <consortium name="DOE Joint Genome Institute"/>
            <person name="Min B."/>
            <person name="Riley R."/>
            <person name="Sierra-Patev S."/>
            <person name="Naranjo-Ortiz M."/>
            <person name="Looney B."/>
            <person name="Konkel Z."/>
            <person name="Slot J.C."/>
            <person name="Sakamoto Y."/>
            <person name="Steenwyk J.L."/>
            <person name="Rokas A."/>
            <person name="Carro J."/>
            <person name="Camarero S."/>
            <person name="Ferreira P."/>
            <person name="Molpeceres G."/>
            <person name="Ruiz-Duenas F.J."/>
            <person name="Serrano A."/>
            <person name="Henrissat B."/>
            <person name="Drula E."/>
            <person name="Hughes K.W."/>
            <person name="Mata J.L."/>
            <person name="Ishikawa N.K."/>
            <person name="Vargas-Isla R."/>
            <person name="Ushijima S."/>
            <person name="Smith C.A."/>
            <person name="Ahrendt S."/>
            <person name="Andreopoulos W."/>
            <person name="He G."/>
            <person name="Labutti K."/>
            <person name="Lipzen A."/>
            <person name="Ng V."/>
            <person name="Sandor L."/>
            <person name="Barry K."/>
            <person name="Martinez A.T."/>
            <person name="Xiao Y."/>
            <person name="Gibbons J.G."/>
            <person name="Terashima K."/>
            <person name="Hibbett D.S."/>
            <person name="Grigoriev I.V."/>
        </authorList>
    </citation>
    <scope>NUCLEOTIDE SEQUENCE</scope>
    <source>
        <strain evidence="2">TFB9207</strain>
    </source>
</reference>
<protein>
    <submittedName>
        <fullName evidence="2">Uncharacterized protein</fullName>
    </submittedName>
</protein>
<feature type="region of interest" description="Disordered" evidence="1">
    <location>
        <begin position="258"/>
        <end position="278"/>
    </location>
</feature>
<name>A0AA38PK72_9AGAR</name>
<evidence type="ECO:0000313" key="2">
    <source>
        <dbReference type="EMBL" id="KAJ3844462.1"/>
    </source>
</evidence>
<evidence type="ECO:0000313" key="3">
    <source>
        <dbReference type="Proteomes" id="UP001163846"/>
    </source>
</evidence>
<comment type="caution">
    <text evidence="2">The sequence shown here is derived from an EMBL/GenBank/DDBJ whole genome shotgun (WGS) entry which is preliminary data.</text>
</comment>
<organism evidence="2 3">
    <name type="scientific">Lentinula raphanica</name>
    <dbReference type="NCBI Taxonomy" id="153919"/>
    <lineage>
        <taxon>Eukaryota</taxon>
        <taxon>Fungi</taxon>
        <taxon>Dikarya</taxon>
        <taxon>Basidiomycota</taxon>
        <taxon>Agaricomycotina</taxon>
        <taxon>Agaricomycetes</taxon>
        <taxon>Agaricomycetidae</taxon>
        <taxon>Agaricales</taxon>
        <taxon>Marasmiineae</taxon>
        <taxon>Omphalotaceae</taxon>
        <taxon>Lentinula</taxon>
    </lineage>
</organism>
<dbReference type="Proteomes" id="UP001163846">
    <property type="component" value="Unassembled WGS sequence"/>
</dbReference>
<proteinExistence type="predicted"/>
<dbReference type="EMBL" id="MU805953">
    <property type="protein sequence ID" value="KAJ3844462.1"/>
    <property type="molecule type" value="Genomic_DNA"/>
</dbReference>
<evidence type="ECO:0000256" key="1">
    <source>
        <dbReference type="SAM" id="MobiDB-lite"/>
    </source>
</evidence>